<dbReference type="PROSITE" id="PS50002">
    <property type="entry name" value="SH3"/>
    <property type="match status" value="1"/>
</dbReference>
<evidence type="ECO:0000313" key="5">
    <source>
        <dbReference type="Proteomes" id="UP000054477"/>
    </source>
</evidence>
<dbReference type="SMART" id="SM00326">
    <property type="entry name" value="SH3"/>
    <property type="match status" value="1"/>
</dbReference>
<dbReference type="EMBL" id="KN838860">
    <property type="protein sequence ID" value="KIJ93182.1"/>
    <property type="molecule type" value="Genomic_DNA"/>
</dbReference>
<organism evidence="4 5">
    <name type="scientific">Laccaria amethystina LaAM-08-1</name>
    <dbReference type="NCBI Taxonomy" id="1095629"/>
    <lineage>
        <taxon>Eukaryota</taxon>
        <taxon>Fungi</taxon>
        <taxon>Dikarya</taxon>
        <taxon>Basidiomycota</taxon>
        <taxon>Agaricomycotina</taxon>
        <taxon>Agaricomycetes</taxon>
        <taxon>Agaricomycetidae</taxon>
        <taxon>Agaricales</taxon>
        <taxon>Agaricineae</taxon>
        <taxon>Hydnangiaceae</taxon>
        <taxon>Laccaria</taxon>
    </lineage>
</organism>
<dbReference type="OrthoDB" id="2995174at2759"/>
<reference evidence="5" key="2">
    <citation type="submission" date="2015-01" db="EMBL/GenBank/DDBJ databases">
        <title>Evolutionary Origins and Diversification of the Mycorrhizal Mutualists.</title>
        <authorList>
            <consortium name="DOE Joint Genome Institute"/>
            <consortium name="Mycorrhizal Genomics Consortium"/>
            <person name="Kohler A."/>
            <person name="Kuo A."/>
            <person name="Nagy L.G."/>
            <person name="Floudas D."/>
            <person name="Copeland A."/>
            <person name="Barry K.W."/>
            <person name="Cichocki N."/>
            <person name="Veneault-Fourrey C."/>
            <person name="LaButti K."/>
            <person name="Lindquist E.A."/>
            <person name="Lipzen A."/>
            <person name="Lundell T."/>
            <person name="Morin E."/>
            <person name="Murat C."/>
            <person name="Riley R."/>
            <person name="Ohm R."/>
            <person name="Sun H."/>
            <person name="Tunlid A."/>
            <person name="Henrissat B."/>
            <person name="Grigoriev I.V."/>
            <person name="Hibbett D.S."/>
            <person name="Martin F."/>
        </authorList>
    </citation>
    <scope>NUCLEOTIDE SEQUENCE [LARGE SCALE GENOMIC DNA]</scope>
    <source>
        <strain evidence="5">LaAM-08-1</strain>
    </source>
</reference>
<dbReference type="InterPro" id="IPR036028">
    <property type="entry name" value="SH3-like_dom_sf"/>
</dbReference>
<dbReference type="InterPro" id="IPR001452">
    <property type="entry name" value="SH3_domain"/>
</dbReference>
<evidence type="ECO:0000259" key="3">
    <source>
        <dbReference type="PROSITE" id="PS50002"/>
    </source>
</evidence>
<protein>
    <recommendedName>
        <fullName evidence="3">SH3 domain-containing protein</fullName>
    </recommendedName>
</protein>
<sequence>MAEAHTSVYNNNDYLGRISAKSITPPHSVTSFTRCVLKVEGFTGVAKSELFASVSSQFPMESSTLLSVLGDPGPGLSEYEPMAPVIDPPDADGSRGCNFLVAESEMTEFIEPLDEPYLYYRVYNEDGEVESFEHFNTADNSLGRISIASITPPHTMATLRNRLAGAEWIDKAQMAAMKLFKDITGQVLIKEDDDPFFLTDRLTGRSESRPMTLIHPPEERRPVMQARALHDYQASPNDPNELSFKKGDIFDIMDSSGRWWEVEAVDGSTGILGCVGLRAEALYDYRTTRHHPEELSFSKGDRFDALDNSGR</sequence>
<evidence type="ECO:0000256" key="2">
    <source>
        <dbReference type="PROSITE-ProRule" id="PRU00192"/>
    </source>
</evidence>
<dbReference type="HOGENOM" id="CLU_033651_0_0_1"/>
<name>A0A0C9XA69_9AGAR</name>
<gene>
    <name evidence="4" type="ORF">K443DRAFT_684745</name>
</gene>
<proteinExistence type="predicted"/>
<keyword evidence="5" id="KW-1185">Reference proteome</keyword>
<dbReference type="Pfam" id="PF00018">
    <property type="entry name" value="SH3_1"/>
    <property type="match status" value="1"/>
</dbReference>
<reference evidence="4 5" key="1">
    <citation type="submission" date="2014-04" db="EMBL/GenBank/DDBJ databases">
        <authorList>
            <consortium name="DOE Joint Genome Institute"/>
            <person name="Kuo A."/>
            <person name="Kohler A."/>
            <person name="Nagy L.G."/>
            <person name="Floudas D."/>
            <person name="Copeland A."/>
            <person name="Barry K.W."/>
            <person name="Cichocki N."/>
            <person name="Veneault-Fourrey C."/>
            <person name="LaButti K."/>
            <person name="Lindquist E.A."/>
            <person name="Lipzen A."/>
            <person name="Lundell T."/>
            <person name="Morin E."/>
            <person name="Murat C."/>
            <person name="Sun H."/>
            <person name="Tunlid A."/>
            <person name="Henrissat B."/>
            <person name="Grigoriev I.V."/>
            <person name="Hibbett D.S."/>
            <person name="Martin F."/>
            <person name="Nordberg H.P."/>
            <person name="Cantor M.N."/>
            <person name="Hua S.X."/>
        </authorList>
    </citation>
    <scope>NUCLEOTIDE SEQUENCE [LARGE SCALE GENOMIC DNA]</scope>
    <source>
        <strain evidence="4 5">LaAM-08-1</strain>
    </source>
</reference>
<accession>A0A0C9XA69</accession>
<feature type="domain" description="SH3" evidence="3">
    <location>
        <begin position="221"/>
        <end position="282"/>
    </location>
</feature>
<evidence type="ECO:0000256" key="1">
    <source>
        <dbReference type="ARBA" id="ARBA00022443"/>
    </source>
</evidence>
<dbReference type="Proteomes" id="UP000054477">
    <property type="component" value="Unassembled WGS sequence"/>
</dbReference>
<evidence type="ECO:0000313" key="4">
    <source>
        <dbReference type="EMBL" id="KIJ93182.1"/>
    </source>
</evidence>
<dbReference type="Gene3D" id="2.30.30.40">
    <property type="entry name" value="SH3 Domains"/>
    <property type="match status" value="2"/>
</dbReference>
<keyword evidence="1 2" id="KW-0728">SH3 domain</keyword>
<dbReference type="SUPFAM" id="SSF50044">
    <property type="entry name" value="SH3-domain"/>
    <property type="match status" value="1"/>
</dbReference>
<dbReference type="AlphaFoldDB" id="A0A0C9XA69"/>